<dbReference type="Proteomes" id="UP000247647">
    <property type="component" value="Unassembled WGS sequence"/>
</dbReference>
<accession>A0A318YN08</accession>
<dbReference type="RefSeq" id="XP_025481177.1">
    <property type="nucleotide sequence ID" value="XM_025623003.1"/>
</dbReference>
<dbReference type="EMBL" id="KZ821455">
    <property type="protein sequence ID" value="PYH35699.1"/>
    <property type="molecule type" value="Genomic_DNA"/>
</dbReference>
<sequence>MDLVWFDKSGFPFCLMGGWMDGWMDGWNPGIWDKQANKEVGGGNRTDGNGRGLMVGLVGGDADGESTEQSSLVEYPVNSIYPYSYPER</sequence>
<gene>
    <name evidence="1" type="ORF">BO87DRAFT_375317</name>
</gene>
<reference evidence="1" key="1">
    <citation type="submission" date="2016-12" db="EMBL/GenBank/DDBJ databases">
        <title>The genomes of Aspergillus section Nigri reveals drivers in fungal speciation.</title>
        <authorList>
            <consortium name="DOE Joint Genome Institute"/>
            <person name="Vesth T.C."/>
            <person name="Nybo J."/>
            <person name="Theobald S."/>
            <person name="Brandl J."/>
            <person name="Frisvad J.C."/>
            <person name="Nielsen K.F."/>
            <person name="Lyhne E.K."/>
            <person name="Kogle M.E."/>
            <person name="Kuo A."/>
            <person name="Riley R."/>
            <person name="Clum A."/>
            <person name="Nolan M."/>
            <person name="Lipzen A."/>
            <person name="Salamov A."/>
            <person name="Henrissat B."/>
            <person name="Wiebenga A."/>
            <person name="De Vries R.P."/>
            <person name="Grigoriev I.V."/>
            <person name="Mortensen U.H."/>
            <person name="Andersen M.R."/>
            <person name="Baker S.E."/>
        </authorList>
    </citation>
    <scope>NUCLEOTIDE SEQUENCE [LARGE SCALE GENOMIC DNA]</scope>
    <source>
        <strain evidence="1">CBS 115656</strain>
    </source>
</reference>
<dbReference type="AlphaFoldDB" id="A0A318YN08"/>
<dbReference type="GeneID" id="37125459"/>
<evidence type="ECO:0000313" key="1">
    <source>
        <dbReference type="EMBL" id="PYH35699.1"/>
    </source>
</evidence>
<proteinExistence type="predicted"/>
<protein>
    <submittedName>
        <fullName evidence="1">Uncharacterized protein</fullName>
    </submittedName>
</protein>
<keyword evidence="2" id="KW-1185">Reference proteome</keyword>
<evidence type="ECO:0000313" key="2">
    <source>
        <dbReference type="Proteomes" id="UP000247647"/>
    </source>
</evidence>
<name>A0A318YN08_ASPNB</name>
<organism evidence="1 2">
    <name type="scientific">Aspergillus neoniger (strain CBS 115656)</name>
    <dbReference type="NCBI Taxonomy" id="1448310"/>
    <lineage>
        <taxon>Eukaryota</taxon>
        <taxon>Fungi</taxon>
        <taxon>Dikarya</taxon>
        <taxon>Ascomycota</taxon>
        <taxon>Pezizomycotina</taxon>
        <taxon>Eurotiomycetes</taxon>
        <taxon>Eurotiomycetidae</taxon>
        <taxon>Eurotiales</taxon>
        <taxon>Aspergillaceae</taxon>
        <taxon>Aspergillus</taxon>
        <taxon>Aspergillus subgen. Circumdati</taxon>
    </lineage>
</organism>